<dbReference type="Pfam" id="PF13456">
    <property type="entry name" value="RVT_3"/>
    <property type="match status" value="1"/>
</dbReference>
<feature type="domain" description="RNase H type-1" evidence="1">
    <location>
        <begin position="8"/>
        <end position="92"/>
    </location>
</feature>
<dbReference type="InterPro" id="IPR044730">
    <property type="entry name" value="RNase_H-like_dom_plant"/>
</dbReference>
<gene>
    <name evidence="2" type="ORF">Gotri_012824</name>
</gene>
<proteinExistence type="predicted"/>
<dbReference type="Proteomes" id="UP000593568">
    <property type="component" value="Unassembled WGS sequence"/>
</dbReference>
<dbReference type="Gene3D" id="3.30.420.10">
    <property type="entry name" value="Ribonuclease H-like superfamily/Ribonuclease H"/>
    <property type="match status" value="1"/>
</dbReference>
<dbReference type="PANTHER" id="PTHR47723">
    <property type="entry name" value="OS05G0353850 PROTEIN"/>
    <property type="match status" value="1"/>
</dbReference>
<dbReference type="CDD" id="cd06222">
    <property type="entry name" value="RNase_H_like"/>
    <property type="match status" value="1"/>
</dbReference>
<comment type="caution">
    <text evidence="2">The sequence shown here is derived from an EMBL/GenBank/DDBJ whole genome shotgun (WGS) entry which is preliminary data.</text>
</comment>
<accession>A0A7J9DRU9</accession>
<protein>
    <recommendedName>
        <fullName evidence="1">RNase H type-1 domain-containing protein</fullName>
    </recommendedName>
</protein>
<evidence type="ECO:0000259" key="1">
    <source>
        <dbReference type="Pfam" id="PF13456"/>
    </source>
</evidence>
<organism evidence="2 3">
    <name type="scientific">Gossypium trilobum</name>
    <dbReference type="NCBI Taxonomy" id="34281"/>
    <lineage>
        <taxon>Eukaryota</taxon>
        <taxon>Viridiplantae</taxon>
        <taxon>Streptophyta</taxon>
        <taxon>Embryophyta</taxon>
        <taxon>Tracheophyta</taxon>
        <taxon>Spermatophyta</taxon>
        <taxon>Magnoliopsida</taxon>
        <taxon>eudicotyledons</taxon>
        <taxon>Gunneridae</taxon>
        <taxon>Pentapetalae</taxon>
        <taxon>rosids</taxon>
        <taxon>malvids</taxon>
        <taxon>Malvales</taxon>
        <taxon>Malvaceae</taxon>
        <taxon>Malvoideae</taxon>
        <taxon>Gossypium</taxon>
    </lineage>
</organism>
<dbReference type="PANTHER" id="PTHR47723:SF24">
    <property type="entry name" value="RNASE H TYPE-1 DOMAIN-CONTAINING PROTEIN"/>
    <property type="match status" value="1"/>
</dbReference>
<dbReference type="GO" id="GO:0003676">
    <property type="term" value="F:nucleic acid binding"/>
    <property type="evidence" value="ECO:0007669"/>
    <property type="project" value="InterPro"/>
</dbReference>
<dbReference type="InterPro" id="IPR002156">
    <property type="entry name" value="RNaseH_domain"/>
</dbReference>
<dbReference type="AlphaFoldDB" id="A0A7J9DRU9"/>
<sequence>MVSGVTPHSNILDAFLAEATTCYQGLLFAKESGFAKVEVEGDSRTKIEKINQEGNSITNLDSAIVDIKAIGRTFHQIRFKHARREANRVAHFIPREGHSRSENTFWMKDTPD</sequence>
<keyword evidence="3" id="KW-1185">Reference proteome</keyword>
<name>A0A7J9DRU9_9ROSI</name>
<evidence type="ECO:0000313" key="3">
    <source>
        <dbReference type="Proteomes" id="UP000593568"/>
    </source>
</evidence>
<dbReference type="EMBL" id="JABEZW010000004">
    <property type="protein sequence ID" value="MBA0763378.1"/>
    <property type="molecule type" value="Genomic_DNA"/>
</dbReference>
<dbReference type="InterPro" id="IPR053151">
    <property type="entry name" value="RNase_H-like"/>
</dbReference>
<evidence type="ECO:0000313" key="2">
    <source>
        <dbReference type="EMBL" id="MBA0763378.1"/>
    </source>
</evidence>
<dbReference type="GO" id="GO:0004523">
    <property type="term" value="F:RNA-DNA hybrid ribonuclease activity"/>
    <property type="evidence" value="ECO:0007669"/>
    <property type="project" value="InterPro"/>
</dbReference>
<dbReference type="InterPro" id="IPR036397">
    <property type="entry name" value="RNaseH_sf"/>
</dbReference>
<reference evidence="2 3" key="1">
    <citation type="journal article" date="2019" name="Genome Biol. Evol.">
        <title>Insights into the evolution of the New World diploid cottons (Gossypium, subgenus Houzingenia) based on genome sequencing.</title>
        <authorList>
            <person name="Grover C.E."/>
            <person name="Arick M.A. 2nd"/>
            <person name="Thrash A."/>
            <person name="Conover J.L."/>
            <person name="Sanders W.S."/>
            <person name="Peterson D.G."/>
            <person name="Frelichowski J.E."/>
            <person name="Scheffler J.A."/>
            <person name="Scheffler B.E."/>
            <person name="Wendel J.F."/>
        </authorList>
    </citation>
    <scope>NUCLEOTIDE SEQUENCE [LARGE SCALE GENOMIC DNA]</scope>
    <source>
        <strain evidence="2">8</strain>
        <tissue evidence="2">Leaf</tissue>
    </source>
</reference>